<feature type="region of interest" description="Disordered" evidence="4">
    <location>
        <begin position="60"/>
        <end position="79"/>
    </location>
</feature>
<dbReference type="InterPro" id="IPR059141">
    <property type="entry name" value="Beta-prop_Nup120_160"/>
</dbReference>
<organism evidence="6 7">
    <name type="scientific">Physocladia obscura</name>
    <dbReference type="NCBI Taxonomy" id="109957"/>
    <lineage>
        <taxon>Eukaryota</taxon>
        <taxon>Fungi</taxon>
        <taxon>Fungi incertae sedis</taxon>
        <taxon>Chytridiomycota</taxon>
        <taxon>Chytridiomycota incertae sedis</taxon>
        <taxon>Chytridiomycetes</taxon>
        <taxon>Chytridiales</taxon>
        <taxon>Chytriomycetaceae</taxon>
        <taxon>Physocladia</taxon>
    </lineage>
</organism>
<dbReference type="GO" id="GO:0005643">
    <property type="term" value="C:nuclear pore"/>
    <property type="evidence" value="ECO:0007669"/>
    <property type="project" value="TreeGrafter"/>
</dbReference>
<dbReference type="PANTHER" id="PTHR21286:SF0">
    <property type="entry name" value="NUCLEAR PORE COMPLEX PROTEIN NUP160"/>
    <property type="match status" value="1"/>
</dbReference>
<name>A0AAD5TAG4_9FUNG</name>
<feature type="region of interest" description="Disordered" evidence="4">
    <location>
        <begin position="2150"/>
        <end position="2169"/>
    </location>
</feature>
<evidence type="ECO:0000259" key="5">
    <source>
        <dbReference type="PROSITE" id="PS51229"/>
    </source>
</evidence>
<comment type="caution">
    <text evidence="6">The sequence shown here is derived from an EMBL/GenBank/DDBJ whole genome shotgun (WGS) entry which is preliminary data.</text>
</comment>
<dbReference type="Pfam" id="PF11715">
    <property type="entry name" value="Beta-prop_Nup120_160"/>
    <property type="match status" value="1"/>
</dbReference>
<keyword evidence="7" id="KW-1185">Reference proteome</keyword>
<evidence type="ECO:0000313" key="6">
    <source>
        <dbReference type="EMBL" id="KAJ3142017.1"/>
    </source>
</evidence>
<evidence type="ECO:0000256" key="4">
    <source>
        <dbReference type="SAM" id="MobiDB-lite"/>
    </source>
</evidence>
<dbReference type="InterPro" id="IPR056535">
    <property type="entry name" value="TPR_NUP160_M"/>
</dbReference>
<comment type="subcellular location">
    <subcellularLocation>
        <location evidence="1">Nucleus</location>
    </subcellularLocation>
</comment>
<reference evidence="6" key="1">
    <citation type="submission" date="2020-05" db="EMBL/GenBank/DDBJ databases">
        <title>Phylogenomic resolution of chytrid fungi.</title>
        <authorList>
            <person name="Stajich J.E."/>
            <person name="Amses K."/>
            <person name="Simmons R."/>
            <person name="Seto K."/>
            <person name="Myers J."/>
            <person name="Bonds A."/>
            <person name="Quandt C.A."/>
            <person name="Barry K."/>
            <person name="Liu P."/>
            <person name="Grigoriev I."/>
            <person name="Longcore J.E."/>
            <person name="James T.Y."/>
        </authorList>
    </citation>
    <scope>NUCLEOTIDE SEQUENCE</scope>
    <source>
        <strain evidence="6">JEL0513</strain>
    </source>
</reference>
<sequence>MPPRKKTEVFASAAELVTFVDIKRTRSATKALAATAPTPNTPAATAQTTPTKSVVAIAATMPPKSKRQRKTSPSATTATKATARLLSTATAKKLLAPSAQFNALTCAAWFKSFQSVPAAGSDCDDDHLDIEGIELLCDQTGIDVRGPVALALSYRLSAQQMGVFSKAEWMNGMQLLNVDSTEKLKDKVSDLESIFRNPVEMKEMYKWAFHFGKESKDRKYIDIDITKGLWKLMLTDTSVYKHVDKMIEFLQDDEGTGSALKVVNKDQWMSFWDFSVNVQDDMCNYEESNAWPVILDDFVPWSVGQPSAINVDVNQTQTVKSAEYEVRILHSDNVTNITDDDNDIIGNNNNDNNKSPELSGGVFVPSAGDAVIWRICSFQRVLELRWASGNNINHYNYRNADTNQNHYNYSNNCSVVRFAFPRRLLPGGVRVVVDIDVNQTESLLVLAATAVGVASFKLPLDASQWPNLIPDFEIDILFSFGPDRHPRLAHFPDADTCTVATVEGAVLVVNLPRLGGDNQVSVSEMAEQKSFGLQSLQSLWQVAAAATPGKSLRKSLFGSAVSVPSSALSLNPCFQPVAMTSVAYEEGVYLLALCRDKKLRVFDVITHSHIKTLSVFGSSGVPGLPTSTPDSSSTVASNISILASGLNSLGLSSSVANFTDNNSAEVSFDSATVDHLLPSVDPNLTFCSHIKVFHNNFTAEKSYQFKVAVYIGPGSGVIASQDSQLAQFQTPASCFSIFEGELDGSGMWRQIHHLGIKTGPILKPSECLKDFTILPQKNSCINVKVTDDNSATKIAEQDFQWYTIWIAAYEPIPSVSTNTNNSAAIYWSEVEIGNVEDRFGKRVRRSGSANLAGRWFQVPESTNTAASASLAKSGFPHTLENLIKSLPLSNTNSGKDGVYVSSETLYADYIFKSCQFSAEIIERAVEIHLAKLSHVRGANFGDELFDEFQQMITTFSVKDHIVEANTSMGEMYLMKEFVAKIITKAAMLSTTEINRSFRVSSVGRNTIGGSLGTSSKNTVNVAEGRRLISKEWSEFLTTCRAVDVRRKTPLGLLTISDSNAKFTKKFSPKIMIIQRGGISIVRPVTPTELVQQIQYGVHNNNSDTSGVSTAPTLSQVFLLATIVSSRHFGCNTIADSTTRTQILNFVNLVQIVRKGGARNSSDGGSIAVVAAKFLDELAKVLQKPVHGSLVDAVFKPLAAAHLVVFRNRNRANSAGEEHGDSGNYEFDVELDGEESKGVDEEAFMKGVQGFEDFGGFLERIVDVFALKAVGAGGDSVGSDGDRIPGMSYFINSLIVETFAEVCAARRSLIENIVLVFAYLTLIASDEKGGVLASLSKKIAPKILGVYLGCVTASASSTAIVCVERKEKGIDMMDIENNGKRICTTPIPVLGFEGSSVSSRSLFLVEAADSILQGLGLFSVGSDLPSSPFSMLRVSSQMICTVAYLAKNGAAKVASQILDIYPKDTHCLQYLDSLVKVQCGEFASAGEGFEKAAAAFAGSLKVIEKDWHLLLQDSVIDDGLTGYYQHVMSLFEEANVHKVVAVFAKLALDSMLEKEKLEKNELCQALWKKMFKHSLEGKQFESAYMFLVSNSDVEVRKYSIRRFITALCENHEIGAMCMRYSFGKLQSEVEETLIFKAKTRNVVPIPTKHTAGAGCDPNYHQILYAYYTFRGDNRSAGAIMYDYARRLNLVASFDIGGKSLVDVITEQARAYLAAINALSLVKIDYQWILYEVSDVVANSLDPLRKRRKITSVSNEIEYGISGENSEKPKEKTKEIVDITEIRREYALALAKLTLAERYHEMSVCPNLPDPKDVVFLFSQEGRFDSALKLAKIFDFTLIEVVFGSFGARCVELAEIDKQNGSKTPYKSLIEDPPVEWEGSNSDKAWMALKLRLEEYIKDEEKTGRYRRNIVDKGLQKNSNAQFPTWLLNGFKKSKGEDLIRVYLKHGLTLKACWFAVEFVGDRLTAFHDHGDGITPSHSSKWLSFTTVDQLLIALETDIVAANQSEDEDTLVPLRDARTELTGILYAYLYKIQEDTVMFAGNAQLDKAPVPEQITAKLIYDGDNDRSAILAKLGPRLLPRTIESGQNVTSGIFGMLPSSLSGSSIKNASTIKASEVAGLNKKPTNTLFSATLPAGFGSNGSRIGSGSGSLFSAGTKGGVESSKPKNSAFGA</sequence>
<keyword evidence="2" id="KW-0813">Transport</keyword>
<dbReference type="EMBL" id="JADGJH010000020">
    <property type="protein sequence ID" value="KAJ3142017.1"/>
    <property type="molecule type" value="Genomic_DNA"/>
</dbReference>
<evidence type="ECO:0000256" key="3">
    <source>
        <dbReference type="ARBA" id="ARBA00023242"/>
    </source>
</evidence>
<feature type="region of interest" description="Disordered" evidence="4">
    <location>
        <begin position="31"/>
        <end position="51"/>
    </location>
</feature>
<dbReference type="Proteomes" id="UP001211907">
    <property type="component" value="Unassembled WGS sequence"/>
</dbReference>
<keyword evidence="3" id="KW-0539">Nucleus</keyword>
<dbReference type="Gene3D" id="1.10.238.200">
    <property type="entry name" value="Cullin, PONY binding domain"/>
    <property type="match status" value="1"/>
</dbReference>
<dbReference type="PROSITE" id="PS51229">
    <property type="entry name" value="DCUN1"/>
    <property type="match status" value="1"/>
</dbReference>
<evidence type="ECO:0000256" key="1">
    <source>
        <dbReference type="ARBA" id="ARBA00004123"/>
    </source>
</evidence>
<dbReference type="InterPro" id="IPR021717">
    <property type="entry name" value="Nucleoporin_Nup160"/>
</dbReference>
<dbReference type="GO" id="GO:0017056">
    <property type="term" value="F:structural constituent of nuclear pore"/>
    <property type="evidence" value="ECO:0007669"/>
    <property type="project" value="TreeGrafter"/>
</dbReference>
<dbReference type="InterPro" id="IPR042460">
    <property type="entry name" value="DCN1-like_PONY"/>
</dbReference>
<dbReference type="PANTHER" id="PTHR21286">
    <property type="entry name" value="NUCLEAR PORE COMPLEX PROTEIN NUP160"/>
    <property type="match status" value="1"/>
</dbReference>
<dbReference type="Gene3D" id="1.10.238.10">
    <property type="entry name" value="EF-hand"/>
    <property type="match status" value="1"/>
</dbReference>
<proteinExistence type="predicted"/>
<gene>
    <name evidence="6" type="ORF">HK100_003880</name>
</gene>
<feature type="domain" description="DCUN1" evidence="5">
    <location>
        <begin position="108"/>
        <end position="303"/>
    </location>
</feature>
<dbReference type="Pfam" id="PF03556">
    <property type="entry name" value="Cullin_binding"/>
    <property type="match status" value="1"/>
</dbReference>
<dbReference type="InterPro" id="IPR056536">
    <property type="entry name" value="TPR_NUP160_C"/>
</dbReference>
<dbReference type="Pfam" id="PF23347">
    <property type="entry name" value="TPR_Nup160_C"/>
    <property type="match status" value="1"/>
</dbReference>
<evidence type="ECO:0000256" key="2">
    <source>
        <dbReference type="ARBA" id="ARBA00022448"/>
    </source>
</evidence>
<evidence type="ECO:0000313" key="7">
    <source>
        <dbReference type="Proteomes" id="UP001211907"/>
    </source>
</evidence>
<protein>
    <recommendedName>
        <fullName evidence="5">DCUN1 domain-containing protein</fullName>
    </recommendedName>
</protein>
<dbReference type="Pfam" id="PF23354">
    <property type="entry name" value="TPR_NUP160_120_M"/>
    <property type="match status" value="1"/>
</dbReference>
<dbReference type="InterPro" id="IPR005176">
    <property type="entry name" value="PONY_dom"/>
</dbReference>
<accession>A0AAD5TAG4</accession>